<evidence type="ECO:0000313" key="2">
    <source>
        <dbReference type="EMBL" id="KUM83862.1"/>
    </source>
</evidence>
<evidence type="ECO:0008006" key="4">
    <source>
        <dbReference type="Google" id="ProtNLM"/>
    </source>
</evidence>
<keyword evidence="1" id="KW-1133">Transmembrane helix</keyword>
<protein>
    <recommendedName>
        <fullName evidence="4">Aromatic ring-opening dioxygenase LigA</fullName>
    </recommendedName>
</protein>
<reference evidence="2 3" key="1">
    <citation type="submission" date="2015-10" db="EMBL/GenBank/DDBJ databases">
        <title>Draft genome sequence of Streptomyces pseudovenezuelae DSM 40212, type strain for the species Streptomyces pseudovenezuelae.</title>
        <authorList>
            <person name="Ruckert C."/>
            <person name="Winkler A."/>
            <person name="Kalinowski J."/>
            <person name="Kampfer P."/>
            <person name="Glaeser S."/>
        </authorList>
    </citation>
    <scope>NUCLEOTIDE SEQUENCE [LARGE SCALE GENOMIC DNA]</scope>
    <source>
        <strain evidence="2 3">DSM 40212</strain>
    </source>
</reference>
<dbReference type="RefSeq" id="WP_031055598.1">
    <property type="nucleotide sequence ID" value="NZ_JBIBIH010000008.1"/>
</dbReference>
<keyword evidence="1" id="KW-0812">Transmembrane</keyword>
<gene>
    <name evidence="2" type="ORF">AQI94_33450</name>
</gene>
<accession>A0A101MZN0</accession>
<sequence>MCELFIERLLRDNLHAVVPSVGIDFVPVLQNCLDARCRRQARDLRLFLVTLCGSAVSLALFGAVGSLPGLAFLVVVALTAYCIVHKDLVDRRTAVQRLGGNRPTRLASEWASRWVASRVAVIQQTQGGNLSVYKDYSPFQGFGSSLSAWSLTTPLRPEQNDSAKPTTEFTAEELTEHVKGDLEGLHHSGHRAEDTRIEDRVFVNGKNLPATWLHRDEAGLKRSRRPVARIGETELQGIMDSPGGTVRHYLCAHTSSWEGEVVTSTFLHVSVESKTLYIDCRQTILGPVRLHPMAREILNGTFPRTTEIIGEAALLTLPWLLLAPFRAFNRWHTDHRLEKKRERELREADRDPAYDYSSWFSLRELVDTGTFSNFFQNLDADRQSKTAQRNILVSIVDFLDSHGVDTSEFRKQQTSILNHGVLQLGGVSNVNNQAVGPGSKALSVDLPTE</sequence>
<evidence type="ECO:0000256" key="1">
    <source>
        <dbReference type="SAM" id="Phobius"/>
    </source>
</evidence>
<organism evidence="2 3">
    <name type="scientific">Streptomyces pseudovenezuelae</name>
    <dbReference type="NCBI Taxonomy" id="67350"/>
    <lineage>
        <taxon>Bacteria</taxon>
        <taxon>Bacillati</taxon>
        <taxon>Actinomycetota</taxon>
        <taxon>Actinomycetes</taxon>
        <taxon>Kitasatosporales</taxon>
        <taxon>Streptomycetaceae</taxon>
        <taxon>Streptomyces</taxon>
        <taxon>Streptomyces aurantiacus group</taxon>
    </lineage>
</organism>
<name>A0A101MZN0_9ACTN</name>
<dbReference type="OrthoDB" id="3078176at2"/>
<comment type="caution">
    <text evidence="2">The sequence shown here is derived from an EMBL/GenBank/DDBJ whole genome shotgun (WGS) entry which is preliminary data.</text>
</comment>
<feature type="transmembrane region" description="Helical" evidence="1">
    <location>
        <begin position="46"/>
        <end position="64"/>
    </location>
</feature>
<dbReference type="EMBL" id="LMWM01000040">
    <property type="protein sequence ID" value="KUM83862.1"/>
    <property type="molecule type" value="Genomic_DNA"/>
</dbReference>
<proteinExistence type="predicted"/>
<keyword evidence="1" id="KW-0472">Membrane</keyword>
<evidence type="ECO:0000313" key="3">
    <source>
        <dbReference type="Proteomes" id="UP000053039"/>
    </source>
</evidence>
<dbReference type="AlphaFoldDB" id="A0A101MZN0"/>
<dbReference type="Proteomes" id="UP000053039">
    <property type="component" value="Unassembled WGS sequence"/>
</dbReference>